<comment type="similarity">
    <text evidence="2">Belongs to the DedA family.</text>
</comment>
<dbReference type="Proteomes" id="UP000767291">
    <property type="component" value="Unassembled WGS sequence"/>
</dbReference>
<gene>
    <name evidence="9" type="ORF">J2Z43_002104</name>
</gene>
<dbReference type="InterPro" id="IPR051311">
    <property type="entry name" value="DedA_domain"/>
</dbReference>
<organism evidence="9 10">
    <name type="scientific">Metaclostridioides mangenotii</name>
    <dbReference type="NCBI Taxonomy" id="1540"/>
    <lineage>
        <taxon>Bacteria</taxon>
        <taxon>Bacillati</taxon>
        <taxon>Bacillota</taxon>
        <taxon>Clostridia</taxon>
        <taxon>Peptostreptococcales</taxon>
        <taxon>Peptostreptococcaceae</taxon>
        <taxon>Metaclostridioides</taxon>
    </lineage>
</organism>
<protein>
    <submittedName>
        <fullName evidence="9">Membrane protein DedA with SNARE-associated domain</fullName>
    </submittedName>
</protein>
<feature type="transmembrane region" description="Helical" evidence="7">
    <location>
        <begin position="138"/>
        <end position="160"/>
    </location>
</feature>
<feature type="transmembrane region" description="Helical" evidence="7">
    <location>
        <begin position="109"/>
        <end position="131"/>
    </location>
</feature>
<keyword evidence="4 7" id="KW-0812">Transmembrane</keyword>
<comment type="subcellular location">
    <subcellularLocation>
        <location evidence="1">Cell membrane</location>
        <topology evidence="1">Multi-pass membrane protein</topology>
    </subcellularLocation>
</comment>
<evidence type="ECO:0000256" key="7">
    <source>
        <dbReference type="SAM" id="Phobius"/>
    </source>
</evidence>
<evidence type="ECO:0000259" key="8">
    <source>
        <dbReference type="Pfam" id="PF09335"/>
    </source>
</evidence>
<evidence type="ECO:0000256" key="3">
    <source>
        <dbReference type="ARBA" id="ARBA00022475"/>
    </source>
</evidence>
<dbReference type="PANTHER" id="PTHR42709:SF6">
    <property type="entry name" value="UNDECAPRENYL PHOSPHATE TRANSPORTER A"/>
    <property type="match status" value="1"/>
</dbReference>
<evidence type="ECO:0000256" key="2">
    <source>
        <dbReference type="ARBA" id="ARBA00010792"/>
    </source>
</evidence>
<dbReference type="PANTHER" id="PTHR42709">
    <property type="entry name" value="ALKALINE PHOSPHATASE LIKE PROTEIN"/>
    <property type="match status" value="1"/>
</dbReference>
<evidence type="ECO:0000256" key="1">
    <source>
        <dbReference type="ARBA" id="ARBA00004651"/>
    </source>
</evidence>
<name>A0ABS4ECP5_9FIRM</name>
<evidence type="ECO:0000256" key="4">
    <source>
        <dbReference type="ARBA" id="ARBA00022692"/>
    </source>
</evidence>
<keyword evidence="10" id="KW-1185">Reference proteome</keyword>
<dbReference type="RefSeq" id="WP_209457115.1">
    <property type="nucleotide sequence ID" value="NZ_BAAACS010000004.1"/>
</dbReference>
<comment type="caution">
    <text evidence="9">The sequence shown here is derived from an EMBL/GenBank/DDBJ whole genome shotgun (WGS) entry which is preliminary data.</text>
</comment>
<dbReference type="EMBL" id="JAGGJX010000004">
    <property type="protein sequence ID" value="MBP1855706.1"/>
    <property type="molecule type" value="Genomic_DNA"/>
</dbReference>
<evidence type="ECO:0000313" key="10">
    <source>
        <dbReference type="Proteomes" id="UP000767291"/>
    </source>
</evidence>
<feature type="transmembrane region" description="Helical" evidence="7">
    <location>
        <begin position="52"/>
        <end position="73"/>
    </location>
</feature>
<accession>A0ABS4ECP5</accession>
<proteinExistence type="inferred from homology"/>
<keyword evidence="5 7" id="KW-1133">Transmembrane helix</keyword>
<evidence type="ECO:0000256" key="6">
    <source>
        <dbReference type="ARBA" id="ARBA00023136"/>
    </source>
</evidence>
<feature type="transmembrane region" description="Helical" evidence="7">
    <location>
        <begin position="12"/>
        <end position="32"/>
    </location>
</feature>
<sequence length="197" mass="22283">MDLNIIIENFVNSYGVVSIFILVFLEYANFPIPSEIILPMVGVVGKKYNIDIFSLILLSTLAGLIGSLLNYWIGYYFGEKVVKYVVNKFPKTKKSISASNNFMRRYSKISVLLTRFVPLARTAISLVAGVARMNLAEFVIFSTIGIFIWNCLLITGGTFISELFSLQYLTIEVLLALILAIVIIWLIKKLCDNYRNK</sequence>
<feature type="transmembrane region" description="Helical" evidence="7">
    <location>
        <begin position="166"/>
        <end position="187"/>
    </location>
</feature>
<keyword evidence="3" id="KW-1003">Cell membrane</keyword>
<dbReference type="Pfam" id="PF09335">
    <property type="entry name" value="VTT_dom"/>
    <property type="match status" value="1"/>
</dbReference>
<dbReference type="InterPro" id="IPR032816">
    <property type="entry name" value="VTT_dom"/>
</dbReference>
<evidence type="ECO:0000256" key="5">
    <source>
        <dbReference type="ARBA" id="ARBA00022989"/>
    </source>
</evidence>
<evidence type="ECO:0000313" key="9">
    <source>
        <dbReference type="EMBL" id="MBP1855706.1"/>
    </source>
</evidence>
<feature type="domain" description="VTT" evidence="8">
    <location>
        <begin position="32"/>
        <end position="157"/>
    </location>
</feature>
<reference evidence="9 10" key="1">
    <citation type="submission" date="2021-03" db="EMBL/GenBank/DDBJ databases">
        <title>Genomic Encyclopedia of Type Strains, Phase IV (KMG-IV): sequencing the most valuable type-strain genomes for metagenomic binning, comparative biology and taxonomic classification.</title>
        <authorList>
            <person name="Goeker M."/>
        </authorList>
    </citation>
    <scope>NUCLEOTIDE SEQUENCE [LARGE SCALE GENOMIC DNA]</scope>
    <source>
        <strain evidence="9 10">DSM 1289</strain>
    </source>
</reference>
<keyword evidence="6 7" id="KW-0472">Membrane</keyword>